<feature type="non-terminal residue" evidence="3">
    <location>
        <position position="291"/>
    </location>
</feature>
<dbReference type="InterPro" id="IPR001466">
    <property type="entry name" value="Beta-lactam-related"/>
</dbReference>
<dbReference type="AlphaFoldDB" id="A0A2A4MSR1"/>
<keyword evidence="1" id="KW-0732">Signal</keyword>
<comment type="caution">
    <text evidence="3">The sequence shown here is derived from an EMBL/GenBank/DDBJ whole genome shotgun (WGS) entry which is preliminary data.</text>
</comment>
<feature type="signal peptide" evidence="1">
    <location>
        <begin position="1"/>
        <end position="30"/>
    </location>
</feature>
<dbReference type="PANTHER" id="PTHR43283:SF3">
    <property type="entry name" value="BETA-LACTAMASE FAMILY PROTEIN (AFU_ORTHOLOGUE AFUA_5G07500)"/>
    <property type="match status" value="1"/>
</dbReference>
<evidence type="ECO:0000256" key="1">
    <source>
        <dbReference type="SAM" id="SignalP"/>
    </source>
</evidence>
<feature type="chain" id="PRO_5012291520" evidence="1">
    <location>
        <begin position="31"/>
        <end position="291"/>
    </location>
</feature>
<dbReference type="InterPro" id="IPR012338">
    <property type="entry name" value="Beta-lactam/transpept-like"/>
</dbReference>
<dbReference type="GO" id="GO:0016787">
    <property type="term" value="F:hydrolase activity"/>
    <property type="evidence" value="ECO:0007669"/>
    <property type="project" value="UniProtKB-KW"/>
</dbReference>
<evidence type="ECO:0000313" key="4">
    <source>
        <dbReference type="Proteomes" id="UP000218172"/>
    </source>
</evidence>
<dbReference type="Proteomes" id="UP000218172">
    <property type="component" value="Unassembled WGS sequence"/>
</dbReference>
<proteinExistence type="predicted"/>
<dbReference type="Pfam" id="PF00144">
    <property type="entry name" value="Beta-lactamase"/>
    <property type="match status" value="1"/>
</dbReference>
<dbReference type="Gene3D" id="3.40.710.10">
    <property type="entry name" value="DD-peptidase/beta-lactamase superfamily"/>
    <property type="match status" value="1"/>
</dbReference>
<keyword evidence="3" id="KW-0378">Hydrolase</keyword>
<dbReference type="EMBL" id="NVQR01000030">
    <property type="protein sequence ID" value="PCH62953.1"/>
    <property type="molecule type" value="Genomic_DNA"/>
</dbReference>
<feature type="domain" description="Beta-lactamase-related" evidence="2">
    <location>
        <begin position="54"/>
        <end position="282"/>
    </location>
</feature>
<evidence type="ECO:0000313" key="3">
    <source>
        <dbReference type="EMBL" id="PCH62953.1"/>
    </source>
</evidence>
<organism evidence="3 4">
    <name type="scientific">SAR86 cluster bacterium</name>
    <dbReference type="NCBI Taxonomy" id="2030880"/>
    <lineage>
        <taxon>Bacteria</taxon>
        <taxon>Pseudomonadati</taxon>
        <taxon>Pseudomonadota</taxon>
        <taxon>Gammaproteobacteria</taxon>
        <taxon>SAR86 cluster</taxon>
    </lineage>
</organism>
<dbReference type="InterPro" id="IPR050789">
    <property type="entry name" value="Diverse_Enzym_Activities"/>
</dbReference>
<accession>A0A2A4MSR1</accession>
<evidence type="ECO:0000259" key="2">
    <source>
        <dbReference type="Pfam" id="PF00144"/>
    </source>
</evidence>
<sequence>MNNNYKFNTTKLWGSVIAATLLSVSLATSADSSWPTEAAGAAAAGFDTQGIASLDAAMQSIVDKQDVAGMVWLLAKDGEVATFKSRGLNSVDQQTPMTLDSLFRIYSMTKPVTGVALMKLYEQGLWKFDDPISKHAPELGNLRVMTSYDEDGNTTLEALNREPTMRELLNHSAGFGYGLGGSDPVNNAFRDTAVLFSEDLDDLVAKVKDIPLLFQPGEQWSYSISVDLQGYIVEQITGMKFGDYLEQEIFTPLGMSDTRFYVQPEDRERFAEVHNWDSERNRLVQRPHRTD</sequence>
<name>A0A2A4MSR1_9GAMM</name>
<protein>
    <submittedName>
        <fullName evidence="3">Serine hydrolase</fullName>
    </submittedName>
</protein>
<reference evidence="4" key="1">
    <citation type="submission" date="2017-08" db="EMBL/GenBank/DDBJ databases">
        <title>A dynamic microbial community with high functional redundancy inhabits the cold, oxic subseafloor aquifer.</title>
        <authorList>
            <person name="Tully B.J."/>
            <person name="Wheat C.G."/>
            <person name="Glazer B.T."/>
            <person name="Huber J.A."/>
        </authorList>
    </citation>
    <scope>NUCLEOTIDE SEQUENCE [LARGE SCALE GENOMIC DNA]</scope>
</reference>
<dbReference type="PANTHER" id="PTHR43283">
    <property type="entry name" value="BETA-LACTAMASE-RELATED"/>
    <property type="match status" value="1"/>
</dbReference>
<dbReference type="SUPFAM" id="SSF56601">
    <property type="entry name" value="beta-lactamase/transpeptidase-like"/>
    <property type="match status" value="1"/>
</dbReference>
<gene>
    <name evidence="3" type="ORF">COC19_01995</name>
</gene>